<dbReference type="EMBL" id="CAKXAJ010026268">
    <property type="protein sequence ID" value="CAH2264995.1"/>
    <property type="molecule type" value="Genomic_DNA"/>
</dbReference>
<dbReference type="AlphaFoldDB" id="A0A8S4SDQ1"/>
<keyword evidence="2" id="KW-1185">Reference proteome</keyword>
<evidence type="ECO:0000313" key="1">
    <source>
        <dbReference type="EMBL" id="CAH2264995.1"/>
    </source>
</evidence>
<sequence>MGFGRIRMAPNVGLARDTASASLGSRLNTAGCARLDPGNPTPQHPLQFGSQKNHIRNLSLSLSFNDHPLSLKSEILVNARGSASNEAVRLSNAARGADL</sequence>
<reference evidence="1" key="1">
    <citation type="submission" date="2022-03" db="EMBL/GenBank/DDBJ databases">
        <authorList>
            <person name="Lindestad O."/>
        </authorList>
    </citation>
    <scope>NUCLEOTIDE SEQUENCE</scope>
</reference>
<protein>
    <submittedName>
        <fullName evidence="1">Jg25125 protein</fullName>
    </submittedName>
</protein>
<dbReference type="OrthoDB" id="10549900at2759"/>
<gene>
    <name evidence="1" type="primary">jg25125</name>
    <name evidence="1" type="ORF">PAEG_LOCUS24741</name>
</gene>
<dbReference type="Proteomes" id="UP000838756">
    <property type="component" value="Unassembled WGS sequence"/>
</dbReference>
<organism evidence="1 2">
    <name type="scientific">Pararge aegeria aegeria</name>
    <dbReference type="NCBI Taxonomy" id="348720"/>
    <lineage>
        <taxon>Eukaryota</taxon>
        <taxon>Metazoa</taxon>
        <taxon>Ecdysozoa</taxon>
        <taxon>Arthropoda</taxon>
        <taxon>Hexapoda</taxon>
        <taxon>Insecta</taxon>
        <taxon>Pterygota</taxon>
        <taxon>Neoptera</taxon>
        <taxon>Endopterygota</taxon>
        <taxon>Lepidoptera</taxon>
        <taxon>Glossata</taxon>
        <taxon>Ditrysia</taxon>
        <taxon>Papilionoidea</taxon>
        <taxon>Nymphalidae</taxon>
        <taxon>Satyrinae</taxon>
        <taxon>Satyrini</taxon>
        <taxon>Parargina</taxon>
        <taxon>Pararge</taxon>
    </lineage>
</organism>
<comment type="caution">
    <text evidence="1">The sequence shown here is derived from an EMBL/GenBank/DDBJ whole genome shotgun (WGS) entry which is preliminary data.</text>
</comment>
<name>A0A8S4SDQ1_9NEOP</name>
<evidence type="ECO:0000313" key="2">
    <source>
        <dbReference type="Proteomes" id="UP000838756"/>
    </source>
</evidence>
<proteinExistence type="predicted"/>
<accession>A0A8S4SDQ1</accession>